<proteinExistence type="inferred from homology"/>
<name>A0A3B3X4I2_9TELE</name>
<dbReference type="GO" id="GO:0098574">
    <property type="term" value="C:cytoplasmic side of lysosomal membrane"/>
    <property type="evidence" value="ECO:0007669"/>
    <property type="project" value="TreeGrafter"/>
</dbReference>
<dbReference type="GO" id="GO:0008270">
    <property type="term" value="F:zinc ion binding"/>
    <property type="evidence" value="ECO:0007669"/>
    <property type="project" value="TreeGrafter"/>
</dbReference>
<evidence type="ECO:0000256" key="1">
    <source>
        <dbReference type="ARBA" id="ARBA00004125"/>
    </source>
</evidence>
<dbReference type="GO" id="GO:0098560">
    <property type="term" value="C:cytoplasmic side of late endosome membrane"/>
    <property type="evidence" value="ECO:0007669"/>
    <property type="project" value="TreeGrafter"/>
</dbReference>
<evidence type="ECO:0000256" key="3">
    <source>
        <dbReference type="ARBA" id="ARBA00004630"/>
    </source>
</evidence>
<dbReference type="Proteomes" id="UP000261480">
    <property type="component" value="Unplaced"/>
</dbReference>
<dbReference type="PANTHER" id="PTHR23292:SF35">
    <property type="entry name" value="LITAF DOMAIN-CONTAINING PROTEIN"/>
    <property type="match status" value="1"/>
</dbReference>
<evidence type="ECO:0000313" key="11">
    <source>
        <dbReference type="Ensembl" id="ENSPMEP00000009942.1"/>
    </source>
</evidence>
<dbReference type="InterPro" id="IPR037519">
    <property type="entry name" value="LITAF_fam"/>
</dbReference>
<keyword evidence="12" id="KW-1185">Reference proteome</keyword>
<reference evidence="11" key="2">
    <citation type="submission" date="2025-09" db="UniProtKB">
        <authorList>
            <consortium name="Ensembl"/>
        </authorList>
    </citation>
    <scope>IDENTIFICATION</scope>
</reference>
<feature type="region of interest" description="Disordered" evidence="9">
    <location>
        <begin position="18"/>
        <end position="51"/>
    </location>
</feature>
<dbReference type="PROSITE" id="PS51837">
    <property type="entry name" value="LITAF"/>
    <property type="match status" value="1"/>
</dbReference>
<organism evidence="11 12">
    <name type="scientific">Poecilia mexicana</name>
    <dbReference type="NCBI Taxonomy" id="48701"/>
    <lineage>
        <taxon>Eukaryota</taxon>
        <taxon>Metazoa</taxon>
        <taxon>Chordata</taxon>
        <taxon>Craniata</taxon>
        <taxon>Vertebrata</taxon>
        <taxon>Euteleostomi</taxon>
        <taxon>Actinopterygii</taxon>
        <taxon>Neopterygii</taxon>
        <taxon>Teleostei</taxon>
        <taxon>Neoteleostei</taxon>
        <taxon>Acanthomorphata</taxon>
        <taxon>Ovalentaria</taxon>
        <taxon>Atherinomorphae</taxon>
        <taxon>Cyprinodontiformes</taxon>
        <taxon>Poeciliidae</taxon>
        <taxon>Poeciliinae</taxon>
        <taxon>Poecilia</taxon>
    </lineage>
</organism>
<comment type="subcellular location">
    <subcellularLocation>
        <location evidence="1">Endosome membrane</location>
        <topology evidence="1">Peripheral membrane protein</topology>
        <orientation evidence="1">Cytoplasmic side</orientation>
    </subcellularLocation>
    <subcellularLocation>
        <location evidence="2">Late endosome membrane</location>
    </subcellularLocation>
    <subcellularLocation>
        <location evidence="3">Lysosome membrane</location>
        <topology evidence="3">Peripheral membrane protein</topology>
        <orientation evidence="3">Cytoplasmic side</orientation>
    </subcellularLocation>
</comment>
<evidence type="ECO:0000256" key="5">
    <source>
        <dbReference type="ARBA" id="ARBA00022723"/>
    </source>
</evidence>
<dbReference type="InterPro" id="IPR006629">
    <property type="entry name" value="LITAF"/>
</dbReference>
<keyword evidence="7" id="KW-0472">Membrane</keyword>
<evidence type="ECO:0000256" key="9">
    <source>
        <dbReference type="SAM" id="MobiDB-lite"/>
    </source>
</evidence>
<evidence type="ECO:0000256" key="4">
    <source>
        <dbReference type="ARBA" id="ARBA00005975"/>
    </source>
</evidence>
<evidence type="ECO:0000256" key="2">
    <source>
        <dbReference type="ARBA" id="ARBA00004414"/>
    </source>
</evidence>
<evidence type="ECO:0000256" key="7">
    <source>
        <dbReference type="ARBA" id="ARBA00023136"/>
    </source>
</evidence>
<dbReference type="Ensembl" id="ENSPMET00000016665.1">
    <property type="protein sequence ID" value="ENSPMEP00000009942.1"/>
    <property type="gene ID" value="ENSPMEG00000011834.1"/>
</dbReference>
<keyword evidence="5" id="KW-0479">Metal-binding</keyword>
<evidence type="ECO:0000256" key="8">
    <source>
        <dbReference type="SAM" id="Coils"/>
    </source>
</evidence>
<reference evidence="11" key="1">
    <citation type="submission" date="2025-08" db="UniProtKB">
        <authorList>
            <consortium name="Ensembl"/>
        </authorList>
    </citation>
    <scope>IDENTIFICATION</scope>
</reference>
<feature type="compositionally biased region" description="Polar residues" evidence="9">
    <location>
        <begin position="36"/>
        <end position="51"/>
    </location>
</feature>
<dbReference type="PANTHER" id="PTHR23292">
    <property type="entry name" value="LIPOPOLYSACCHARIDE-INDUCED TUMOR NECROSIS FACTOR-ALPHA FACTOR"/>
    <property type="match status" value="1"/>
</dbReference>
<protein>
    <recommendedName>
        <fullName evidence="10">LITAF domain-containing protein</fullName>
    </recommendedName>
</protein>
<feature type="domain" description="LITAF" evidence="10">
    <location>
        <begin position="166"/>
        <end position="250"/>
    </location>
</feature>
<feature type="coiled-coil region" evidence="8">
    <location>
        <begin position="89"/>
        <end position="123"/>
    </location>
</feature>
<evidence type="ECO:0000259" key="10">
    <source>
        <dbReference type="PROSITE" id="PS51837"/>
    </source>
</evidence>
<accession>A0A3B3X4I2</accession>
<keyword evidence="6" id="KW-0862">Zinc</keyword>
<dbReference type="GO" id="GO:0005634">
    <property type="term" value="C:nucleus"/>
    <property type="evidence" value="ECO:0007669"/>
    <property type="project" value="TreeGrafter"/>
</dbReference>
<evidence type="ECO:0000313" key="12">
    <source>
        <dbReference type="Proteomes" id="UP000261480"/>
    </source>
</evidence>
<dbReference type="SMART" id="SM00714">
    <property type="entry name" value="LITAF"/>
    <property type="match status" value="1"/>
</dbReference>
<dbReference type="AlphaFoldDB" id="A0A3B3X4I2"/>
<evidence type="ECO:0000256" key="6">
    <source>
        <dbReference type="ARBA" id="ARBA00022833"/>
    </source>
</evidence>
<dbReference type="Pfam" id="PF10601">
    <property type="entry name" value="zf-LITAF-like"/>
    <property type="match status" value="1"/>
</dbReference>
<comment type="similarity">
    <text evidence="4">Belongs to the CDIP1/LITAF family.</text>
</comment>
<sequence length="251" mass="27582">MESVEDDGVFLHTFRMVPSRSDSVGAESAGPAGPDQENQSGPKGLENQSGPTGLAAIEFRIQQLQSRNFLLLKMQRCTKRDELNRTGTKEELISEDEDEDDELQAVQKELEELQARKEELERGGVTFRASADGDCTAQRPSYKETPRGGIYMLPPPPGGEGAAADGATDDVLPAERLGMTAGLTKCPSCGELVVTETHSTVSESMWLLCFLCSMVGCLAGCCLLPFRMKRLRNVHHICPRCRHQIHTYKLL</sequence>
<keyword evidence="8" id="KW-0175">Coiled coil</keyword>
<dbReference type="STRING" id="48701.ENSPMEP00000009942"/>